<feature type="domain" description="N-acetyltransferase" evidence="1">
    <location>
        <begin position="22"/>
        <end position="175"/>
    </location>
</feature>
<dbReference type="Gene3D" id="3.40.630.30">
    <property type="match status" value="1"/>
</dbReference>
<evidence type="ECO:0000313" key="2">
    <source>
        <dbReference type="EMBL" id="RKR00303.1"/>
    </source>
</evidence>
<dbReference type="Pfam" id="PF00583">
    <property type="entry name" value="Acetyltransf_1"/>
    <property type="match status" value="1"/>
</dbReference>
<organism evidence="2 3">
    <name type="scientific">Maricaulis maris</name>
    <dbReference type="NCBI Taxonomy" id="74318"/>
    <lineage>
        <taxon>Bacteria</taxon>
        <taxon>Pseudomonadati</taxon>
        <taxon>Pseudomonadota</taxon>
        <taxon>Alphaproteobacteria</taxon>
        <taxon>Maricaulales</taxon>
        <taxon>Maricaulaceae</taxon>
        <taxon>Maricaulis</taxon>
    </lineage>
</organism>
<dbReference type="RefSeq" id="WP_170150381.1">
    <property type="nucleotide sequence ID" value="NZ_RBIM01000003.1"/>
</dbReference>
<dbReference type="InterPro" id="IPR052777">
    <property type="entry name" value="Acetyltransferase_Enz"/>
</dbReference>
<dbReference type="AlphaFoldDB" id="A0A495DDG4"/>
<protein>
    <submittedName>
        <fullName evidence="2">Acetyltransferase (GNAT) family protein</fullName>
    </submittedName>
</protein>
<sequence length="175" mass="19597">MNIEFVRANLDQHRDLLIDFNIEYLSWIDDSVQDRYGLSLPSLLGMPIPDYVHSSLDKLCEGTPPDGVVYLVFDGEVALGMGGLRRIRDGVGEIKRIYVSRTSRGGGVGAKVLNRLVRDARSFGYQDLVLDTGPFMTSAHRLYEAAGFADIPPYPEAEVPEALHHGWRFMRCRLG</sequence>
<dbReference type="EMBL" id="RBIM01000003">
    <property type="protein sequence ID" value="RKR00303.1"/>
    <property type="molecule type" value="Genomic_DNA"/>
</dbReference>
<dbReference type="SUPFAM" id="SSF55729">
    <property type="entry name" value="Acyl-CoA N-acyltransferases (Nat)"/>
    <property type="match status" value="1"/>
</dbReference>
<dbReference type="InterPro" id="IPR000182">
    <property type="entry name" value="GNAT_dom"/>
</dbReference>
<dbReference type="InterPro" id="IPR016181">
    <property type="entry name" value="Acyl_CoA_acyltransferase"/>
</dbReference>
<proteinExistence type="predicted"/>
<gene>
    <name evidence="2" type="ORF">C7435_1508</name>
</gene>
<dbReference type="PANTHER" id="PTHR43305:SF1">
    <property type="entry name" value="FAMILY N-ACETYLTRANSFERASE, PUTATIVE (AFU_ORTHOLOGUE AFUA_2G01380)-RELATED"/>
    <property type="match status" value="1"/>
</dbReference>
<evidence type="ECO:0000259" key="1">
    <source>
        <dbReference type="PROSITE" id="PS51186"/>
    </source>
</evidence>
<evidence type="ECO:0000313" key="3">
    <source>
        <dbReference type="Proteomes" id="UP000273675"/>
    </source>
</evidence>
<dbReference type="CDD" id="cd04301">
    <property type="entry name" value="NAT_SF"/>
    <property type="match status" value="1"/>
</dbReference>
<dbReference type="PROSITE" id="PS51186">
    <property type="entry name" value="GNAT"/>
    <property type="match status" value="1"/>
</dbReference>
<name>A0A495DDG4_9PROT</name>
<dbReference type="Proteomes" id="UP000273675">
    <property type="component" value="Unassembled WGS sequence"/>
</dbReference>
<accession>A0A495DDG4</accession>
<dbReference type="GO" id="GO:0016747">
    <property type="term" value="F:acyltransferase activity, transferring groups other than amino-acyl groups"/>
    <property type="evidence" value="ECO:0007669"/>
    <property type="project" value="InterPro"/>
</dbReference>
<dbReference type="PANTHER" id="PTHR43305">
    <property type="entry name" value="FAMILY N-ACETYLTRANSFERASE, PUTATIVE (AFU_ORTHOLOGUE AFUA_2G01380)-RELATED"/>
    <property type="match status" value="1"/>
</dbReference>
<comment type="caution">
    <text evidence="2">The sequence shown here is derived from an EMBL/GenBank/DDBJ whole genome shotgun (WGS) entry which is preliminary data.</text>
</comment>
<reference evidence="2 3" key="1">
    <citation type="submission" date="2018-10" db="EMBL/GenBank/DDBJ databases">
        <title>Genomic Encyclopedia of Type Strains, Phase IV (KMG-IV): sequencing the most valuable type-strain genomes for metagenomic binning, comparative biology and taxonomic classification.</title>
        <authorList>
            <person name="Goeker M."/>
        </authorList>
    </citation>
    <scope>NUCLEOTIDE SEQUENCE [LARGE SCALE GENOMIC DNA]</scope>
    <source>
        <strain evidence="2 3">DSM 4734</strain>
    </source>
</reference>
<keyword evidence="2" id="KW-0808">Transferase</keyword>